<name>A0A1I1VKL4_9ACTN</name>
<reference evidence="1 2" key="1">
    <citation type="submission" date="2016-10" db="EMBL/GenBank/DDBJ databases">
        <authorList>
            <person name="de Groot N.N."/>
        </authorList>
    </citation>
    <scope>NUCLEOTIDE SEQUENCE [LARGE SCALE GENOMIC DNA]</scope>
    <source>
        <strain evidence="1 2">CGMCC 4.5739</strain>
    </source>
</reference>
<organism evidence="1 2">
    <name type="scientific">Streptomyces aidingensis</name>
    <dbReference type="NCBI Taxonomy" id="910347"/>
    <lineage>
        <taxon>Bacteria</taxon>
        <taxon>Bacillati</taxon>
        <taxon>Actinomycetota</taxon>
        <taxon>Actinomycetes</taxon>
        <taxon>Kitasatosporales</taxon>
        <taxon>Streptomycetaceae</taxon>
        <taxon>Streptomyces</taxon>
    </lineage>
</organism>
<gene>
    <name evidence="1" type="ORF">SAMN05421773_1421</name>
</gene>
<protein>
    <submittedName>
        <fullName evidence="1">Uncharacterized protein</fullName>
    </submittedName>
</protein>
<evidence type="ECO:0000313" key="2">
    <source>
        <dbReference type="Proteomes" id="UP000199207"/>
    </source>
</evidence>
<sequence length="66" mass="6215">GGGLGMVRAVGGGAGFFLGCGPGRWHALAQGRFAAQRGGVGPGALGLGTVGAGEAVQAQDACCGSW</sequence>
<accession>A0A1I1VKL4</accession>
<dbReference type="Proteomes" id="UP000199207">
    <property type="component" value="Unassembled WGS sequence"/>
</dbReference>
<proteinExistence type="predicted"/>
<evidence type="ECO:0000313" key="1">
    <source>
        <dbReference type="EMBL" id="SFD82588.1"/>
    </source>
</evidence>
<feature type="non-terminal residue" evidence="1">
    <location>
        <position position="1"/>
    </location>
</feature>
<dbReference type="EMBL" id="FOLM01000042">
    <property type="protein sequence ID" value="SFD82588.1"/>
    <property type="molecule type" value="Genomic_DNA"/>
</dbReference>
<keyword evidence="2" id="KW-1185">Reference proteome</keyword>
<dbReference type="AlphaFoldDB" id="A0A1I1VKL4"/>